<feature type="compositionally biased region" description="Low complexity" evidence="1">
    <location>
        <begin position="99"/>
        <end position="111"/>
    </location>
</feature>
<evidence type="ECO:0000259" key="3">
    <source>
        <dbReference type="Pfam" id="PF10708"/>
    </source>
</evidence>
<feature type="transmembrane region" description="Helical" evidence="2">
    <location>
        <begin position="45"/>
        <end position="72"/>
    </location>
</feature>
<reference evidence="4 5" key="1">
    <citation type="submission" date="2023-09" db="EMBL/GenBank/DDBJ databases">
        <title>Microbacterium fusihabitans sp. nov., Microbacterium phycihabitans sp. nov., and Microbacterium cervinum sp. nov., isolated from dried seaweeds of beach.</title>
        <authorList>
            <person name="Lee S.D."/>
        </authorList>
    </citation>
    <scope>NUCLEOTIDE SEQUENCE [LARGE SCALE GENOMIC DNA]</scope>
    <source>
        <strain evidence="4 5">KSW2-21</strain>
    </source>
</reference>
<dbReference type="Pfam" id="PF10708">
    <property type="entry name" value="DUF2510"/>
    <property type="match status" value="1"/>
</dbReference>
<dbReference type="RefSeq" id="WP_316000418.1">
    <property type="nucleotide sequence ID" value="NZ_JAWDIU010000001.1"/>
</dbReference>
<proteinExistence type="predicted"/>
<keyword evidence="5" id="KW-1185">Reference proteome</keyword>
<evidence type="ECO:0000256" key="2">
    <source>
        <dbReference type="SAM" id="Phobius"/>
    </source>
</evidence>
<dbReference type="EMBL" id="JAWDIU010000001">
    <property type="protein sequence ID" value="MDU0325293.1"/>
    <property type="molecule type" value="Genomic_DNA"/>
</dbReference>
<organism evidence="4 5">
    <name type="scientific">Microbacterium algihabitans</name>
    <dbReference type="NCBI Taxonomy" id="3075992"/>
    <lineage>
        <taxon>Bacteria</taxon>
        <taxon>Bacillati</taxon>
        <taxon>Actinomycetota</taxon>
        <taxon>Actinomycetes</taxon>
        <taxon>Micrococcales</taxon>
        <taxon>Microbacteriaceae</taxon>
        <taxon>Microbacterium</taxon>
    </lineage>
</organism>
<gene>
    <name evidence="4" type="ORF">RWH43_00855</name>
</gene>
<sequence>MVNVRPGWYPDPDHSNQLRWWTGEAWTGATMPRPQNNPPAARKGLSVMGVIGVTIGSIFGFCLLMMVIGFAVAGVNGSGSTAATGGGVSSASPHAESGAQPAPAAPPAKTAAEMRDESQEAAGWSVIQSGSLYGKFAAKEEYTCGYTACTYYYVLTVTGCPSALYVEGSTLSSGVVVGMTNDLLSGVRAGEIAAAHLQILEDGADSVRINTVDCY</sequence>
<comment type="caution">
    <text evidence="4">The sequence shown here is derived from an EMBL/GenBank/DDBJ whole genome shotgun (WGS) entry which is preliminary data.</text>
</comment>
<accession>A0ABU3RR54</accession>
<name>A0ABU3RR54_9MICO</name>
<feature type="region of interest" description="Disordered" evidence="1">
    <location>
        <begin position="82"/>
        <end position="115"/>
    </location>
</feature>
<protein>
    <submittedName>
        <fullName evidence="4">DUF2510 domain-containing protein</fullName>
    </submittedName>
</protein>
<dbReference type="Proteomes" id="UP001256673">
    <property type="component" value="Unassembled WGS sequence"/>
</dbReference>
<dbReference type="InterPro" id="IPR018929">
    <property type="entry name" value="DUF2510"/>
</dbReference>
<evidence type="ECO:0000256" key="1">
    <source>
        <dbReference type="SAM" id="MobiDB-lite"/>
    </source>
</evidence>
<evidence type="ECO:0000313" key="4">
    <source>
        <dbReference type="EMBL" id="MDU0325293.1"/>
    </source>
</evidence>
<feature type="domain" description="DUF2510" evidence="3">
    <location>
        <begin position="6"/>
        <end position="38"/>
    </location>
</feature>
<keyword evidence="2" id="KW-0472">Membrane</keyword>
<evidence type="ECO:0000313" key="5">
    <source>
        <dbReference type="Proteomes" id="UP001256673"/>
    </source>
</evidence>
<keyword evidence="2" id="KW-0812">Transmembrane</keyword>
<keyword evidence="2" id="KW-1133">Transmembrane helix</keyword>